<reference evidence="6 7" key="2">
    <citation type="submission" date="2015-07" db="EMBL/GenBank/DDBJ databases">
        <title>Genome sequence of Levilinea saccharolytica DSM 16555.</title>
        <authorList>
            <person name="Hemp J."/>
            <person name="Ward L.M."/>
            <person name="Pace L.A."/>
            <person name="Fischer W.W."/>
        </authorList>
    </citation>
    <scope>NUCLEOTIDE SEQUENCE [LARGE SCALE GENOMIC DNA]</scope>
    <source>
        <strain evidence="6 7">KIBI-1</strain>
    </source>
</reference>
<protein>
    <submittedName>
        <fullName evidence="5">Aerobic-type carbon monoxide dehydrogenase, middle subunit CoxM/CutM homologs</fullName>
    </submittedName>
</protein>
<dbReference type="SUPFAM" id="SSF55447">
    <property type="entry name" value="CO dehydrogenase flavoprotein C-terminal domain-like"/>
    <property type="match status" value="1"/>
</dbReference>
<dbReference type="EMBL" id="DF967975">
    <property type="protein sequence ID" value="GAP19028.1"/>
    <property type="molecule type" value="Genomic_DNA"/>
</dbReference>
<dbReference type="STRING" id="229921.ADN01_16780"/>
<dbReference type="EMBL" id="LGCM01000064">
    <property type="protein sequence ID" value="KPL76208.1"/>
    <property type="molecule type" value="Genomic_DNA"/>
</dbReference>
<accession>A0A0M8JQ14</accession>
<dbReference type="PANTHER" id="PTHR42659:SF2">
    <property type="entry name" value="XANTHINE DEHYDROGENASE SUBUNIT C-RELATED"/>
    <property type="match status" value="1"/>
</dbReference>
<feature type="domain" description="FAD-binding PCMH-type" evidence="4">
    <location>
        <begin position="1"/>
        <end position="173"/>
    </location>
</feature>
<dbReference type="InterPro" id="IPR036318">
    <property type="entry name" value="FAD-bd_PCMH-like_sf"/>
</dbReference>
<dbReference type="GO" id="GO:0016491">
    <property type="term" value="F:oxidoreductase activity"/>
    <property type="evidence" value="ECO:0007669"/>
    <property type="project" value="UniProtKB-KW"/>
</dbReference>
<evidence type="ECO:0000313" key="6">
    <source>
        <dbReference type="EMBL" id="KPL76208.1"/>
    </source>
</evidence>
<evidence type="ECO:0000313" key="5">
    <source>
        <dbReference type="EMBL" id="GAP19028.1"/>
    </source>
</evidence>
<dbReference type="GO" id="GO:0071949">
    <property type="term" value="F:FAD binding"/>
    <property type="evidence" value="ECO:0007669"/>
    <property type="project" value="InterPro"/>
</dbReference>
<keyword evidence="1" id="KW-0285">Flavoprotein</keyword>
<evidence type="ECO:0000256" key="2">
    <source>
        <dbReference type="ARBA" id="ARBA00022827"/>
    </source>
</evidence>
<evidence type="ECO:0000256" key="3">
    <source>
        <dbReference type="ARBA" id="ARBA00023002"/>
    </source>
</evidence>
<dbReference type="OrthoDB" id="9789842at2"/>
<evidence type="ECO:0000313" key="7">
    <source>
        <dbReference type="Proteomes" id="UP000050501"/>
    </source>
</evidence>
<sequence length="293" mass="31078">MQTFNYLRPAHLDELCQALQQPHAKIVAGGTDVLPQMHTGRLQPALLVDISRVSELEGIRIHNTQVEIGALTTFAAIQAHPTLRAAAPALTQAAQWVGAPMTRQRATLGGNLANASPAADAVPPLMIYNAEVTLTSAKGSRSLPLAQFLLGPGQTALQRGEFIQSVRFELPAEDLGSAFLKIGPRRGMTIAIVSAAAAVRLSPEGRLEQVRVAVGASAPTVIRCPQTENLLHGQLPSAELWQSAAQQIAVEISPIDDVRASRAYRRRAAGVLAVRALQAALSQAQEAAQARTV</sequence>
<dbReference type="PANTHER" id="PTHR42659">
    <property type="entry name" value="XANTHINE DEHYDROGENASE SUBUNIT C-RELATED"/>
    <property type="match status" value="1"/>
</dbReference>
<dbReference type="PROSITE" id="PS51387">
    <property type="entry name" value="FAD_PCMH"/>
    <property type="match status" value="1"/>
</dbReference>
<dbReference type="SMART" id="SM01092">
    <property type="entry name" value="CO_deh_flav_C"/>
    <property type="match status" value="1"/>
</dbReference>
<dbReference type="Gene3D" id="3.30.43.10">
    <property type="entry name" value="Uridine Diphospho-n-acetylenolpyruvylglucosamine Reductase, domain 2"/>
    <property type="match status" value="1"/>
</dbReference>
<organism evidence="5">
    <name type="scientific">Levilinea saccharolytica</name>
    <dbReference type="NCBI Taxonomy" id="229921"/>
    <lineage>
        <taxon>Bacteria</taxon>
        <taxon>Bacillati</taxon>
        <taxon>Chloroflexota</taxon>
        <taxon>Anaerolineae</taxon>
        <taxon>Anaerolineales</taxon>
        <taxon>Anaerolineaceae</taxon>
        <taxon>Levilinea</taxon>
    </lineage>
</organism>
<dbReference type="Gene3D" id="3.30.390.50">
    <property type="entry name" value="CO dehydrogenase flavoprotein, C-terminal domain"/>
    <property type="match status" value="1"/>
</dbReference>
<dbReference type="Pfam" id="PF03450">
    <property type="entry name" value="CO_deh_flav_C"/>
    <property type="match status" value="1"/>
</dbReference>
<dbReference type="InterPro" id="IPR016169">
    <property type="entry name" value="FAD-bd_PCMH_sub2"/>
</dbReference>
<dbReference type="AlphaFoldDB" id="A0A0M8JQ14"/>
<proteinExistence type="predicted"/>
<evidence type="ECO:0000256" key="1">
    <source>
        <dbReference type="ARBA" id="ARBA00022630"/>
    </source>
</evidence>
<dbReference type="Pfam" id="PF00941">
    <property type="entry name" value="FAD_binding_5"/>
    <property type="match status" value="1"/>
</dbReference>
<dbReference type="RefSeq" id="WP_062419337.1">
    <property type="nucleotide sequence ID" value="NZ_BBXZ01000157.1"/>
</dbReference>
<keyword evidence="2" id="KW-0274">FAD</keyword>
<keyword evidence="3" id="KW-0560">Oxidoreductase</keyword>
<name>A0A0M8JQ14_9CHLR</name>
<dbReference type="InterPro" id="IPR016167">
    <property type="entry name" value="FAD-bd_PCMH_sub1"/>
</dbReference>
<dbReference type="InterPro" id="IPR002346">
    <property type="entry name" value="Mopterin_DH_FAD-bd"/>
</dbReference>
<dbReference type="SUPFAM" id="SSF56176">
    <property type="entry name" value="FAD-binding/transporter-associated domain-like"/>
    <property type="match status" value="1"/>
</dbReference>
<dbReference type="InterPro" id="IPR005107">
    <property type="entry name" value="CO_DH_flav_C"/>
</dbReference>
<dbReference type="InterPro" id="IPR036683">
    <property type="entry name" value="CO_DH_flav_C_dom_sf"/>
</dbReference>
<keyword evidence="7" id="KW-1185">Reference proteome</keyword>
<dbReference type="Proteomes" id="UP000050501">
    <property type="component" value="Unassembled WGS sequence"/>
</dbReference>
<reference evidence="5" key="1">
    <citation type="journal article" date="2015" name="Genome Announc.">
        <title>Draft Genome Sequences of Anaerolinea thermolimosa IMO-1, Bellilinea caldifistulae GOMI-1, Leptolinea tardivitalis YMTK-2, Levilinea saccharolytica KIBI-1, Longilinea arvoryzae KOME-1, Previously Described as Members of the Class Anaerolineae (Chloroflexi).</title>
        <authorList>
            <person name="Matsuura N."/>
            <person name="Tourlousse M.D."/>
            <person name="Ohashi A."/>
            <person name="Hugenholtz P."/>
            <person name="Sekiguchi Y."/>
        </authorList>
    </citation>
    <scope>NUCLEOTIDE SEQUENCE</scope>
    <source>
        <strain evidence="5">KIBI-1</strain>
    </source>
</reference>
<dbReference type="InterPro" id="IPR051312">
    <property type="entry name" value="Diverse_Substr_Oxidored"/>
</dbReference>
<dbReference type="Gene3D" id="3.30.465.10">
    <property type="match status" value="1"/>
</dbReference>
<evidence type="ECO:0000259" key="4">
    <source>
        <dbReference type="PROSITE" id="PS51387"/>
    </source>
</evidence>
<gene>
    <name evidence="6" type="ORF">ADN01_16780</name>
    <name evidence="5" type="ORF">LSAC_02926</name>
</gene>
<dbReference type="InterPro" id="IPR016166">
    <property type="entry name" value="FAD-bd_PCMH"/>
</dbReference>